<keyword evidence="2" id="KW-1185">Reference proteome</keyword>
<evidence type="ECO:0000313" key="1">
    <source>
        <dbReference type="EMBL" id="CAI6367562.1"/>
    </source>
</evidence>
<protein>
    <recommendedName>
        <fullName evidence="3">THAP-type domain-containing protein</fullName>
    </recommendedName>
</protein>
<dbReference type="EMBL" id="CARXXK010000005">
    <property type="protein sequence ID" value="CAI6367562.1"/>
    <property type="molecule type" value="Genomic_DNA"/>
</dbReference>
<dbReference type="Proteomes" id="UP001160148">
    <property type="component" value="Unassembled WGS sequence"/>
</dbReference>
<accession>A0AAV0XIB7</accession>
<reference evidence="1 2" key="1">
    <citation type="submission" date="2023-01" db="EMBL/GenBank/DDBJ databases">
        <authorList>
            <person name="Whitehead M."/>
        </authorList>
    </citation>
    <scope>NUCLEOTIDE SEQUENCE [LARGE SCALE GENOMIC DNA]</scope>
</reference>
<proteinExistence type="predicted"/>
<evidence type="ECO:0000313" key="2">
    <source>
        <dbReference type="Proteomes" id="UP001160148"/>
    </source>
</evidence>
<gene>
    <name evidence="1" type="ORF">MEUPH1_LOCUS22025</name>
</gene>
<evidence type="ECO:0008006" key="3">
    <source>
        <dbReference type="Google" id="ProtNLM"/>
    </source>
</evidence>
<dbReference type="AlphaFoldDB" id="A0AAV0XIB7"/>
<comment type="caution">
    <text evidence="1">The sequence shown here is derived from an EMBL/GenBank/DDBJ whole genome shotgun (WGS) entry which is preliminary data.</text>
</comment>
<name>A0AAV0XIB7_9HEMI</name>
<sequence>MDSLGLTSESNWHQLCSKHFDINCIKNINGYKRKLWHTAVPSSCTAQFEVVHQICSLGIYVNPETNISSCTTQFEVVHQICTPGATNVEELIENN</sequence>
<organism evidence="1 2">
    <name type="scientific">Macrosiphum euphorbiae</name>
    <name type="common">potato aphid</name>
    <dbReference type="NCBI Taxonomy" id="13131"/>
    <lineage>
        <taxon>Eukaryota</taxon>
        <taxon>Metazoa</taxon>
        <taxon>Ecdysozoa</taxon>
        <taxon>Arthropoda</taxon>
        <taxon>Hexapoda</taxon>
        <taxon>Insecta</taxon>
        <taxon>Pterygota</taxon>
        <taxon>Neoptera</taxon>
        <taxon>Paraneoptera</taxon>
        <taxon>Hemiptera</taxon>
        <taxon>Sternorrhyncha</taxon>
        <taxon>Aphidomorpha</taxon>
        <taxon>Aphidoidea</taxon>
        <taxon>Aphididae</taxon>
        <taxon>Macrosiphini</taxon>
        <taxon>Macrosiphum</taxon>
    </lineage>
</organism>